<dbReference type="EMBL" id="MFQW01000049">
    <property type="protein sequence ID" value="OGH85038.1"/>
    <property type="molecule type" value="Genomic_DNA"/>
</dbReference>
<dbReference type="AlphaFoldDB" id="A0A1F6NMH2"/>
<dbReference type="Proteomes" id="UP000178349">
    <property type="component" value="Unassembled WGS sequence"/>
</dbReference>
<dbReference type="PANTHER" id="PTHR14136:SF17">
    <property type="entry name" value="BTB_POZ DOMAIN-CONTAINING PROTEIN KCTD9"/>
    <property type="match status" value="1"/>
</dbReference>
<accession>A0A1F6NMH2</accession>
<sequence length="1267" mass="146330">MSSELPRIKFKEKVNIDQIFFNLLQSKMEIEDLRAELSTRLKIDLLEKRSKEEEKRLNFLYSSLDSLAEMIVQAEAQIKAGNIDLAIRVIDQLSQRKEFLNKMAREYLGAKGKDIDTTLEKYKIKETKEKLPLPAKELDPSSYMAEDISIANDLLAFETEQIFQGDHESHLIISDLHLSLQKKSNGSEQLENWKKTQASIEIVNSFLSDTRVVADFLFLEKQKRGNSNLEIVDTGSLIWLQEKYPQVWQAIIFLVQNDNEKKWLKAVAGQPTHFVDLLDAGSISHMEVQTKQIAGNILALAIQNSRDRLGNERLNTLEKQKEKKLLLELYGSDILEEVEQERMESFVFRNMVDSVVSEIQDEQEKESVDKILSILEKNRLNDILEFSDWERALSSLARASENWSKEQKENIYLKLVGFLETVSNFYLQKKYDNPGILKKIGRAFNFFKSSEKRKKEFANQALELESILLESIIYFKKMGSSLEKEESQVVINAEKQLSLSLLGVYSLFRNEANDEYLQGRIKELKIPDFRNFDFSHLDLKGLNLSEIDFGNSDLSFANLQETSLQSANLDNIRKNSTHFENADFRGCDLRKFSFRDVQIDGANFDEGEDIVPKWLRFGLDEKGKFSREKLSNSGEMIDYVREIISKKDVKSIIDFIKQAPDYIFILDKSDLRSESLMSVLTEDSKNSYQAVLELPRDLLEENNSRLLIDLIFSTSRDTEFVKKAIKNWPKEYLTGDKKENLFVLMQTLSSDLGVFFELMKIVPPEYFAGENKEILVKIITRWSHQPQDAYRSLLGLPEKYLIGENDDILKILLKYVSNSNKKAFHVANKLFQKEWFQPTLENLTILATGIQASKENSMSALGLEGDDDGYKFTPGSGWPLEFLQGKNAPVFAILLKGAVRSSSMASKVIEIIPKEFLLNNGEPLKHLFGTIILDKKEDYSQSQLYKSLPLEYFKDVHGKNIENILKELVHLSPGKFLNIIRRLPKKFLFANPDFLDYVFENLHLPHGTRIEDISIFFRHLDDRNRMPFFNFLSKNKHKLVVDFYFLKNFPKEFWFGENKILLELLLAKGMLDRYSAEKIIDFFGFNFLMENHIDVVRDLIQVLSPGSVSIGDLSSLNYFKDLGDFPDVETFLFLINSLKLPAKKLYTVISQKNSDFFKNYVGFLKLYTSILVDDPECLVKIVGFWPSSYLVGKNKAILEIVVDKFMVNGMALEAVRDWPKKYLTGRNNDILEKLLGSVISNKDHFENFKKSLPEDRIKLIEDLQKVA</sequence>
<reference evidence="1 2" key="1">
    <citation type="journal article" date="2016" name="Nat. Commun.">
        <title>Thousands of microbial genomes shed light on interconnected biogeochemical processes in an aquifer system.</title>
        <authorList>
            <person name="Anantharaman K."/>
            <person name="Brown C.T."/>
            <person name="Hug L.A."/>
            <person name="Sharon I."/>
            <person name="Castelle C.J."/>
            <person name="Probst A.J."/>
            <person name="Thomas B.C."/>
            <person name="Singh A."/>
            <person name="Wilkins M.J."/>
            <person name="Karaoz U."/>
            <person name="Brodie E.L."/>
            <person name="Williams K.H."/>
            <person name="Hubbard S.S."/>
            <person name="Banfield J.F."/>
        </authorList>
    </citation>
    <scope>NUCLEOTIDE SEQUENCE [LARGE SCALE GENOMIC DNA]</scope>
</reference>
<name>A0A1F6NMH2_9BACT</name>
<dbReference type="InterPro" id="IPR051082">
    <property type="entry name" value="Pentapeptide-BTB/POZ_domain"/>
</dbReference>
<organism evidence="1 2">
    <name type="scientific">Candidatus Magasanikbacteria bacterium RIFOXYC12_FULL_33_11</name>
    <dbReference type="NCBI Taxonomy" id="1798701"/>
    <lineage>
        <taxon>Bacteria</taxon>
        <taxon>Candidatus Magasanikiibacteriota</taxon>
    </lineage>
</organism>
<dbReference type="Pfam" id="PF13599">
    <property type="entry name" value="Pentapeptide_4"/>
    <property type="match status" value="1"/>
</dbReference>
<evidence type="ECO:0000313" key="1">
    <source>
        <dbReference type="EMBL" id="OGH85038.1"/>
    </source>
</evidence>
<dbReference type="SUPFAM" id="SSF141571">
    <property type="entry name" value="Pentapeptide repeat-like"/>
    <property type="match status" value="1"/>
</dbReference>
<protein>
    <submittedName>
        <fullName evidence="1">Uncharacterized protein</fullName>
    </submittedName>
</protein>
<dbReference type="InterPro" id="IPR001646">
    <property type="entry name" value="5peptide_repeat"/>
</dbReference>
<proteinExistence type="predicted"/>
<evidence type="ECO:0000313" key="2">
    <source>
        <dbReference type="Proteomes" id="UP000178349"/>
    </source>
</evidence>
<dbReference type="Gene3D" id="2.160.20.80">
    <property type="entry name" value="E3 ubiquitin-protein ligase SopA"/>
    <property type="match status" value="1"/>
</dbReference>
<comment type="caution">
    <text evidence="1">The sequence shown here is derived from an EMBL/GenBank/DDBJ whole genome shotgun (WGS) entry which is preliminary data.</text>
</comment>
<dbReference type="PANTHER" id="PTHR14136">
    <property type="entry name" value="BTB_POZ DOMAIN-CONTAINING PROTEIN KCTD9"/>
    <property type="match status" value="1"/>
</dbReference>
<gene>
    <name evidence="1" type="ORF">A2493_03780</name>
</gene>